<dbReference type="GO" id="GO:0005737">
    <property type="term" value="C:cytoplasm"/>
    <property type="evidence" value="ECO:0007669"/>
    <property type="project" value="UniProtKB-SubCell"/>
</dbReference>
<dbReference type="Proteomes" id="UP000191522">
    <property type="component" value="Unassembled WGS sequence"/>
</dbReference>
<dbReference type="OMA" id="IREPNIN"/>
<dbReference type="EMBL" id="MDYL01000006">
    <property type="protein sequence ID" value="OQD75782.1"/>
    <property type="molecule type" value="Genomic_DNA"/>
</dbReference>
<dbReference type="GO" id="GO:0030488">
    <property type="term" value="P:tRNA methylation"/>
    <property type="evidence" value="ECO:0007669"/>
    <property type="project" value="UniProtKB-UniRule"/>
</dbReference>
<evidence type="ECO:0000256" key="12">
    <source>
        <dbReference type="SAM" id="MobiDB-lite"/>
    </source>
</evidence>
<sequence length="610" mass="67994">MPNRKNSRDLTKLSGKHLVETMEPSSLKMDSEGWLTSRDLHEHGLDLSPLAVYDASIYLMANPNVTSSHLFRADILHDSQGLLETVQGSENTLGGSNGNDTRDQTPARPATRVEGFELIRTMVRRLIPRNQNLDKALEQTCHLYASPGTLPGITDVNEAGQQSDTYRLLSMYIPHVSVQEEMPFYHPLVRGLAYLYDFTLRPGTGSGTTSIHFLPFTTNIPNRLERTLHILLNFNIRLSQYSKRDNLEKGTREAHRLSKDNVVPRHVAQDTYARLKILYAKDLCDRWVEKTEPTKHVFEDLGIAAFLIELWRIMYGITPPKENTTTQEKAPGFPGFVDVACGNGVLLYVLLMEGYPGCGFDARGRKTWSIFPTSVQERLSENIYIPRPFAHVLESVDIGVKTHTGDFPRGTFIVSNHADELTVWTPLMAALACPEAPLPFLSIPCCSHSLSGSRYRFPPPKKSKGQLAQGVRPVEQNPQPASGDLRALRAAKEKEKTEDGVVNSMYGSLTAKTMSIAEEIGYEVEKTQLRIPSTRNFGVIGTQEFGQWRKSTDSPIGEPGEKSAELVQRINNIVERECAMEGGVQASARMWIERAQGLHKGQGMGNQAHG</sequence>
<gene>
    <name evidence="13" type="ORF">PENDEC_c006G02117</name>
</gene>
<protein>
    <recommendedName>
        <fullName evidence="4 11">tRNA (uracil-O(2)-)-methyltransferase</fullName>
        <ecNumber evidence="3 11">2.1.1.211</ecNumber>
    </recommendedName>
</protein>
<evidence type="ECO:0000313" key="13">
    <source>
        <dbReference type="EMBL" id="OQD75782.1"/>
    </source>
</evidence>
<dbReference type="EC" id="2.1.1.211" evidence="3 11"/>
<dbReference type="PANTHER" id="PTHR21210">
    <property type="entry name" value="TRNA (URACIL-O(2)-)-METHYLTRANSFERASE-RELATED"/>
    <property type="match status" value="1"/>
</dbReference>
<evidence type="ECO:0000256" key="10">
    <source>
        <dbReference type="ARBA" id="ARBA00047957"/>
    </source>
</evidence>
<evidence type="ECO:0000256" key="4">
    <source>
        <dbReference type="ARBA" id="ARBA00017788"/>
    </source>
</evidence>
<accession>A0A1V6PGI6</accession>
<evidence type="ECO:0000256" key="1">
    <source>
        <dbReference type="ARBA" id="ARBA00004496"/>
    </source>
</evidence>
<dbReference type="STRING" id="69771.A0A1V6PGI6"/>
<evidence type="ECO:0000256" key="11">
    <source>
        <dbReference type="RuleBase" id="RU368004"/>
    </source>
</evidence>
<keyword evidence="5 11" id="KW-0963">Cytoplasm</keyword>
<evidence type="ECO:0000256" key="8">
    <source>
        <dbReference type="ARBA" id="ARBA00022691"/>
    </source>
</evidence>
<keyword evidence="6 11" id="KW-0489">Methyltransferase</keyword>
<dbReference type="PANTHER" id="PTHR21210:SF0">
    <property type="entry name" value="TRNA (URACIL-O(2)-)-METHYLTRANSFERASE-RELATED"/>
    <property type="match status" value="1"/>
</dbReference>
<comment type="function">
    <text evidence="11">Adenosyl-L-methionine (AdoMet)-dependent tRNA (uracil-O(2)-)-methyltransferase.</text>
</comment>
<dbReference type="InterPro" id="IPR011671">
    <property type="entry name" value="tRNA_uracil_MeTrfase"/>
</dbReference>
<evidence type="ECO:0000256" key="3">
    <source>
        <dbReference type="ARBA" id="ARBA00012795"/>
    </source>
</evidence>
<name>A0A1V6PGI6_PENDC</name>
<evidence type="ECO:0000256" key="5">
    <source>
        <dbReference type="ARBA" id="ARBA00022490"/>
    </source>
</evidence>
<evidence type="ECO:0000256" key="6">
    <source>
        <dbReference type="ARBA" id="ARBA00022603"/>
    </source>
</evidence>
<dbReference type="GO" id="GO:0141101">
    <property type="term" value="F:tRNA(Ser) (uridine(44)-2'-O-)-methyltransferase activity"/>
    <property type="evidence" value="ECO:0007669"/>
    <property type="project" value="UniProtKB-EC"/>
</dbReference>
<keyword evidence="8 11" id="KW-0949">S-adenosyl-L-methionine</keyword>
<comment type="catalytic activity">
    <reaction evidence="10 11">
        <text>uridine(44) in tRNA(Ser) + S-adenosyl-L-methionine = 2'-O-methyluridine(44) in tRNA(Ser) + S-adenosyl-L-homocysteine + H(+)</text>
        <dbReference type="Rhea" id="RHEA:43100"/>
        <dbReference type="Rhea" id="RHEA-COMP:10339"/>
        <dbReference type="Rhea" id="RHEA-COMP:10340"/>
        <dbReference type="ChEBI" id="CHEBI:15378"/>
        <dbReference type="ChEBI" id="CHEBI:57856"/>
        <dbReference type="ChEBI" id="CHEBI:59789"/>
        <dbReference type="ChEBI" id="CHEBI:65315"/>
        <dbReference type="ChEBI" id="CHEBI:74478"/>
        <dbReference type="EC" id="2.1.1.211"/>
    </reaction>
</comment>
<organism evidence="13 14">
    <name type="scientific">Penicillium decumbens</name>
    <dbReference type="NCBI Taxonomy" id="69771"/>
    <lineage>
        <taxon>Eukaryota</taxon>
        <taxon>Fungi</taxon>
        <taxon>Dikarya</taxon>
        <taxon>Ascomycota</taxon>
        <taxon>Pezizomycotina</taxon>
        <taxon>Eurotiomycetes</taxon>
        <taxon>Eurotiomycetidae</taxon>
        <taxon>Eurotiales</taxon>
        <taxon>Aspergillaceae</taxon>
        <taxon>Penicillium</taxon>
    </lineage>
</organism>
<comment type="subcellular location">
    <subcellularLocation>
        <location evidence="1 11">Cytoplasm</location>
    </subcellularLocation>
</comment>
<reference evidence="14" key="1">
    <citation type="journal article" date="2017" name="Nat. Microbiol.">
        <title>Global analysis of biosynthetic gene clusters reveals vast potential of secondary metabolite production in Penicillium species.</title>
        <authorList>
            <person name="Nielsen J.C."/>
            <person name="Grijseels S."/>
            <person name="Prigent S."/>
            <person name="Ji B."/>
            <person name="Dainat J."/>
            <person name="Nielsen K.F."/>
            <person name="Frisvad J.C."/>
            <person name="Workman M."/>
            <person name="Nielsen J."/>
        </authorList>
    </citation>
    <scope>NUCLEOTIDE SEQUENCE [LARGE SCALE GENOMIC DNA]</scope>
    <source>
        <strain evidence="14">IBT 11843</strain>
    </source>
</reference>
<feature type="region of interest" description="Disordered" evidence="12">
    <location>
        <begin position="88"/>
        <end position="109"/>
    </location>
</feature>
<keyword evidence="7 11" id="KW-0808">Transferase</keyword>
<feature type="region of interest" description="Disordered" evidence="12">
    <location>
        <begin position="459"/>
        <end position="483"/>
    </location>
</feature>
<comment type="similarity">
    <text evidence="2 11">Belongs to the TRM44 family.</text>
</comment>
<proteinExistence type="inferred from homology"/>
<dbReference type="OrthoDB" id="10047021at2759"/>
<evidence type="ECO:0000256" key="9">
    <source>
        <dbReference type="ARBA" id="ARBA00022694"/>
    </source>
</evidence>
<evidence type="ECO:0000256" key="2">
    <source>
        <dbReference type="ARBA" id="ARBA00009056"/>
    </source>
</evidence>
<comment type="caution">
    <text evidence="13">The sequence shown here is derived from an EMBL/GenBank/DDBJ whole genome shotgun (WGS) entry which is preliminary data.</text>
</comment>
<evidence type="ECO:0000313" key="14">
    <source>
        <dbReference type="Proteomes" id="UP000191522"/>
    </source>
</evidence>
<keyword evidence="14" id="KW-1185">Reference proteome</keyword>
<evidence type="ECO:0000256" key="7">
    <source>
        <dbReference type="ARBA" id="ARBA00022679"/>
    </source>
</evidence>
<keyword evidence="9 11" id="KW-0819">tRNA processing</keyword>
<dbReference type="AlphaFoldDB" id="A0A1V6PGI6"/>
<dbReference type="Pfam" id="PF07757">
    <property type="entry name" value="AdoMet_MTase"/>
    <property type="match status" value="1"/>
</dbReference>